<evidence type="ECO:0000256" key="1">
    <source>
        <dbReference type="ARBA" id="ARBA00009375"/>
    </source>
</evidence>
<dbReference type="Gene3D" id="3.30.70.580">
    <property type="entry name" value="Pseudouridine synthase I, catalytic domain, N-terminal subdomain"/>
    <property type="match status" value="1"/>
</dbReference>
<dbReference type="PANTHER" id="PTHR11142:SF5">
    <property type="entry name" value="TRNA PSEUDOURIDINE(38_39) SYNTHASE"/>
    <property type="match status" value="1"/>
</dbReference>
<reference evidence="6" key="1">
    <citation type="journal article" date="2023" name="Mol. Phylogenet. Evol.">
        <title>Genome-scale phylogeny and comparative genomics of the fungal order Sordariales.</title>
        <authorList>
            <person name="Hensen N."/>
            <person name="Bonometti L."/>
            <person name="Westerberg I."/>
            <person name="Brannstrom I.O."/>
            <person name="Guillou S."/>
            <person name="Cros-Aarteil S."/>
            <person name="Calhoun S."/>
            <person name="Haridas S."/>
            <person name="Kuo A."/>
            <person name="Mondo S."/>
            <person name="Pangilinan J."/>
            <person name="Riley R."/>
            <person name="LaButti K."/>
            <person name="Andreopoulos B."/>
            <person name="Lipzen A."/>
            <person name="Chen C."/>
            <person name="Yan M."/>
            <person name="Daum C."/>
            <person name="Ng V."/>
            <person name="Clum A."/>
            <person name="Steindorff A."/>
            <person name="Ohm R.A."/>
            <person name="Martin F."/>
            <person name="Silar P."/>
            <person name="Natvig D.O."/>
            <person name="Lalanne C."/>
            <person name="Gautier V."/>
            <person name="Ament-Velasquez S.L."/>
            <person name="Kruys A."/>
            <person name="Hutchinson M.I."/>
            <person name="Powell A.J."/>
            <person name="Barry K."/>
            <person name="Miller A.N."/>
            <person name="Grigoriev I.V."/>
            <person name="Debuchy R."/>
            <person name="Gladieux P."/>
            <person name="Hiltunen Thoren M."/>
            <person name="Johannesson H."/>
        </authorList>
    </citation>
    <scope>NUCLEOTIDE SEQUENCE</scope>
    <source>
        <strain evidence="6">PSN243</strain>
    </source>
</reference>
<dbReference type="Proteomes" id="UP001321760">
    <property type="component" value="Unassembled WGS sequence"/>
</dbReference>
<accession>A0AAV9H6N5</accession>
<dbReference type="GO" id="GO:0005737">
    <property type="term" value="C:cytoplasm"/>
    <property type="evidence" value="ECO:0007669"/>
    <property type="project" value="TreeGrafter"/>
</dbReference>
<feature type="compositionally biased region" description="Basic and acidic residues" evidence="4">
    <location>
        <begin position="121"/>
        <end position="132"/>
    </location>
</feature>
<dbReference type="Gene3D" id="3.30.70.660">
    <property type="entry name" value="Pseudouridine synthase I, catalytic domain, C-terminal subdomain"/>
    <property type="match status" value="1"/>
</dbReference>
<feature type="region of interest" description="Disordered" evidence="4">
    <location>
        <begin position="226"/>
        <end position="253"/>
    </location>
</feature>
<dbReference type="PANTHER" id="PTHR11142">
    <property type="entry name" value="PSEUDOURIDYLATE SYNTHASE"/>
    <property type="match status" value="1"/>
</dbReference>
<feature type="region of interest" description="Disordered" evidence="4">
    <location>
        <begin position="102"/>
        <end position="132"/>
    </location>
</feature>
<dbReference type="InterPro" id="IPR020095">
    <property type="entry name" value="PsdUridine_synth_TruA_C"/>
</dbReference>
<evidence type="ECO:0000256" key="2">
    <source>
        <dbReference type="ARBA" id="ARBA00022694"/>
    </source>
</evidence>
<proteinExistence type="inferred from homology"/>
<evidence type="ECO:0000256" key="3">
    <source>
        <dbReference type="ARBA" id="ARBA00023235"/>
    </source>
</evidence>
<gene>
    <name evidence="6" type="ORF">QBC34DRAFT_390717</name>
</gene>
<dbReference type="GO" id="GO:0003723">
    <property type="term" value="F:RNA binding"/>
    <property type="evidence" value="ECO:0007669"/>
    <property type="project" value="InterPro"/>
</dbReference>
<evidence type="ECO:0000259" key="5">
    <source>
        <dbReference type="Pfam" id="PF01416"/>
    </source>
</evidence>
<reference evidence="6" key="2">
    <citation type="submission" date="2023-05" db="EMBL/GenBank/DDBJ databases">
        <authorList>
            <consortium name="Lawrence Berkeley National Laboratory"/>
            <person name="Steindorff A."/>
            <person name="Hensen N."/>
            <person name="Bonometti L."/>
            <person name="Westerberg I."/>
            <person name="Brannstrom I.O."/>
            <person name="Guillou S."/>
            <person name="Cros-Aarteil S."/>
            <person name="Calhoun S."/>
            <person name="Haridas S."/>
            <person name="Kuo A."/>
            <person name="Mondo S."/>
            <person name="Pangilinan J."/>
            <person name="Riley R."/>
            <person name="Labutti K."/>
            <person name="Andreopoulos B."/>
            <person name="Lipzen A."/>
            <person name="Chen C."/>
            <person name="Yanf M."/>
            <person name="Daum C."/>
            <person name="Ng V."/>
            <person name="Clum A."/>
            <person name="Ohm R."/>
            <person name="Martin F."/>
            <person name="Silar P."/>
            <person name="Natvig D."/>
            <person name="Lalanne C."/>
            <person name="Gautier V."/>
            <person name="Ament-Velasquez S.L."/>
            <person name="Kruys A."/>
            <person name="Hutchinson M.I."/>
            <person name="Powell A.J."/>
            <person name="Barry K."/>
            <person name="Miller A.N."/>
            <person name="Grigoriev I.V."/>
            <person name="Debuchy R."/>
            <person name="Gladieux P."/>
            <person name="Thoren M.H."/>
            <person name="Johannesson H."/>
        </authorList>
    </citation>
    <scope>NUCLEOTIDE SEQUENCE</scope>
    <source>
        <strain evidence="6">PSN243</strain>
    </source>
</reference>
<dbReference type="InterPro" id="IPR020094">
    <property type="entry name" value="TruA/RsuA/RluB/E/F_N"/>
</dbReference>
<keyword evidence="3" id="KW-0413">Isomerase</keyword>
<organism evidence="6 7">
    <name type="scientific">Podospora aff. communis PSN243</name>
    <dbReference type="NCBI Taxonomy" id="3040156"/>
    <lineage>
        <taxon>Eukaryota</taxon>
        <taxon>Fungi</taxon>
        <taxon>Dikarya</taxon>
        <taxon>Ascomycota</taxon>
        <taxon>Pezizomycotina</taxon>
        <taxon>Sordariomycetes</taxon>
        <taxon>Sordariomycetidae</taxon>
        <taxon>Sordariales</taxon>
        <taxon>Podosporaceae</taxon>
        <taxon>Podospora</taxon>
    </lineage>
</organism>
<evidence type="ECO:0000256" key="4">
    <source>
        <dbReference type="SAM" id="MobiDB-lite"/>
    </source>
</evidence>
<name>A0AAV9H6N5_9PEZI</name>
<dbReference type="GO" id="GO:0031119">
    <property type="term" value="P:tRNA pseudouridine synthesis"/>
    <property type="evidence" value="ECO:0007669"/>
    <property type="project" value="TreeGrafter"/>
</dbReference>
<dbReference type="SUPFAM" id="SSF55120">
    <property type="entry name" value="Pseudouridine synthase"/>
    <property type="match status" value="1"/>
</dbReference>
<feature type="compositionally biased region" description="Acidic residues" evidence="4">
    <location>
        <begin position="231"/>
        <end position="246"/>
    </location>
</feature>
<dbReference type="EMBL" id="MU865914">
    <property type="protein sequence ID" value="KAK4455715.1"/>
    <property type="molecule type" value="Genomic_DNA"/>
</dbReference>
<protein>
    <submittedName>
        <fullName evidence="6">Pseudouridine synthase</fullName>
    </submittedName>
</protein>
<dbReference type="GO" id="GO:0005634">
    <property type="term" value="C:nucleus"/>
    <property type="evidence" value="ECO:0007669"/>
    <property type="project" value="TreeGrafter"/>
</dbReference>
<keyword evidence="7" id="KW-1185">Reference proteome</keyword>
<dbReference type="InterPro" id="IPR001406">
    <property type="entry name" value="PsdUridine_synth_TruA"/>
</dbReference>
<evidence type="ECO:0000313" key="6">
    <source>
        <dbReference type="EMBL" id="KAK4455715.1"/>
    </source>
</evidence>
<dbReference type="NCBIfam" id="TIGR00071">
    <property type="entry name" value="hisT_truA"/>
    <property type="match status" value="1"/>
</dbReference>
<dbReference type="InterPro" id="IPR041707">
    <property type="entry name" value="Pus3-like"/>
</dbReference>
<dbReference type="InterPro" id="IPR020097">
    <property type="entry name" value="PsdUridine_synth_TruA_a/b_dom"/>
</dbReference>
<dbReference type="GO" id="GO:0009982">
    <property type="term" value="F:pseudouridine synthase activity"/>
    <property type="evidence" value="ECO:0007669"/>
    <property type="project" value="InterPro"/>
</dbReference>
<keyword evidence="2" id="KW-0819">tRNA processing</keyword>
<comment type="similarity">
    <text evidence="1">Belongs to the tRNA pseudouridine synthase TruA family.</text>
</comment>
<comment type="caution">
    <text evidence="6">The sequence shown here is derived from an EMBL/GenBank/DDBJ whole genome shotgun (WGS) entry which is preliminary data.</text>
</comment>
<dbReference type="InterPro" id="IPR020103">
    <property type="entry name" value="PsdUridine_synth_cat_dom_sf"/>
</dbReference>
<dbReference type="Pfam" id="PF01416">
    <property type="entry name" value="PseudoU_synth_1"/>
    <property type="match status" value="1"/>
</dbReference>
<evidence type="ECO:0000313" key="7">
    <source>
        <dbReference type="Proteomes" id="UP001321760"/>
    </source>
</evidence>
<dbReference type="AlphaFoldDB" id="A0AAV9H6N5"/>
<dbReference type="GO" id="GO:1990481">
    <property type="term" value="P:mRNA pseudouridine synthesis"/>
    <property type="evidence" value="ECO:0007669"/>
    <property type="project" value="TreeGrafter"/>
</dbReference>
<dbReference type="HAMAP" id="MF_00171">
    <property type="entry name" value="TruA"/>
    <property type="match status" value="1"/>
</dbReference>
<sequence>MTAPALRPRYNGSVGVWVSAASPLLAPALAPTRKTLSTAVVATAQTRPLSLPRKAKTKKGLAPLKLRNMDKPNYIRWTKESLVKRIQKLEIELSNQQWKLQQLEAQHAAEPSEESTPPPKKAKEETPKKFQKKMDPSQYSMRFVALKIAYLGKNYNGFEYQPFGELPTIEEELWKALVKACLIFPEKAEEVDFGQWNYSKCGRTDRGVSAFGQVIALNLRSSKPLPKVEEPAEENGEPVAEGEEAPVEPASKRREWDPVKDELQYCRVLNRLLPPDIRVLAWAPATPETFSARFSCRERQYRYFFTQPAFAPTQTSLETAGTRPGAMKDGWLDIDAMRKAAKLFEGLHDFRNFCKIDPKKQITVYDRRVFECDVVEVEDASTALPYLNHPEMKPKSFPGGTYPKIYYFHVRGSAFLWHQIRHMISILFLVGQGLEPPSVISELLDAKTNPCKPNYLMADETPLVLWDCIFPELTGDAAVAETAEAAMLLDDVHMAEAVVDTNMKDAIGWHYVNEPGTGNGLVEQLWQHWRAKKMDELLAGRLLDCLSIKLVPGGEGTRGDPPALKLTRKGAISQKIFEGGNYGRLMGDYVPVMKRPLCPSVTEVNDKYAQSQGFATGEEMTRIKYWRTALKEAKANRKAEEMAVDQ</sequence>
<dbReference type="CDD" id="cd02569">
    <property type="entry name" value="PseudoU_synth_ScPus3"/>
    <property type="match status" value="1"/>
</dbReference>
<feature type="domain" description="Pseudouridine synthase I TruA alpha/beta" evidence="5">
    <location>
        <begin position="340"/>
        <end position="471"/>
    </location>
</feature>